<name>A0AAW4BA94_VIBAN</name>
<evidence type="ECO:0000313" key="1">
    <source>
        <dbReference type="EMBL" id="MBF4433261.1"/>
    </source>
</evidence>
<comment type="caution">
    <text evidence="1">The sequence shown here is derived from an EMBL/GenBank/DDBJ whole genome shotgun (WGS) entry which is preliminary data.</text>
</comment>
<protein>
    <submittedName>
        <fullName evidence="1">Uncharacterized protein</fullName>
    </submittedName>
</protein>
<evidence type="ECO:0000313" key="2">
    <source>
        <dbReference type="Proteomes" id="UP000786185"/>
    </source>
</evidence>
<gene>
    <name evidence="1" type="ORF">ERJ77_01875</name>
</gene>
<dbReference type="AlphaFoldDB" id="A0AAW4BA94"/>
<sequence>MATKDISKYQVLIAVGVHNSEKLSDRSIVNFLIKQTGQPCKVCIRALEREVNEESIDYGVSINQAFLTKKGVKELAKWANINVDNPSLWLCTNFGVATKSTMDGKILIDREVV</sequence>
<proteinExistence type="predicted"/>
<reference evidence="1" key="1">
    <citation type="journal article" date="2021" name="PeerJ">
        <title>Analysis of 44 Vibrio anguillarum genomes reveals high genetic diversity.</title>
        <authorList>
            <person name="Hansen M.J."/>
            <person name="Dalsgaard I."/>
        </authorList>
    </citation>
    <scope>NUCLEOTIDE SEQUENCE</scope>
    <source>
        <strain evidence="1">850617-1/1</strain>
    </source>
</reference>
<organism evidence="1 2">
    <name type="scientific">Vibrio anguillarum</name>
    <name type="common">Listonella anguillarum</name>
    <dbReference type="NCBI Taxonomy" id="55601"/>
    <lineage>
        <taxon>Bacteria</taxon>
        <taxon>Pseudomonadati</taxon>
        <taxon>Pseudomonadota</taxon>
        <taxon>Gammaproteobacteria</taxon>
        <taxon>Vibrionales</taxon>
        <taxon>Vibrionaceae</taxon>
        <taxon>Vibrio</taxon>
    </lineage>
</organism>
<accession>A0AAW4BA94</accession>
<dbReference type="Proteomes" id="UP000786185">
    <property type="component" value="Unassembled WGS sequence"/>
</dbReference>
<dbReference type="EMBL" id="SCLC01000001">
    <property type="protein sequence ID" value="MBF4433261.1"/>
    <property type="molecule type" value="Genomic_DNA"/>
</dbReference>